<feature type="transmembrane region" description="Helical" evidence="1">
    <location>
        <begin position="576"/>
        <end position="598"/>
    </location>
</feature>
<dbReference type="InterPro" id="IPR013780">
    <property type="entry name" value="Glyco_hydro_b"/>
</dbReference>
<evidence type="ECO:0000313" key="3">
    <source>
        <dbReference type="Proteomes" id="UP000053201"/>
    </source>
</evidence>
<keyword evidence="1" id="KW-0812">Transmembrane</keyword>
<sequence>MPAFLSFGKYAAWQKSLYIKLLCLFAFVEIRCLVHAAIVELSHPASNTTPSGLIDPSFVGFSVEWTHVDDALGPGPGANTGVDYSSNPIVVNLFRHLAEAVAGYPPTLRIGGNSATRLWWQGSILPRLSQSTWSVNAMELKIIQEFASSTGSRMVLTVPMLSPDPAYAVEFLVKGVIPNLSKDHILAIEIGNEPDHYEKNGRRPPGYSFNDFTKEFTVAYNAIVAAIGPGFDYQGPSYAYPWTSDYMIPFIQGQRGTKYISFHKYGQRGCSTATNPDAVTPLTLLADPAPEEYVWIDSLVQVAQAGNQDVVWGEGGSSSCNGTAGVSDTFASAIWTVDTLLEMAYRNVKYTSLSGAAQTYYAPYSLDPVTGRMSPRPTYYGMLMVNRILRGAGSTLFRASLDGGWALTGNSIKTWGVNNTATGEMTLVVIHKSPAANATSFTVQYPYAFSALSNCTSSQQPKGYITRLEAPALNAKTGVTINKQTWDNSLDGHPIGAYTEEIVEAQGQMFTFTVQQYSIVALRIGCTPGLPARSYTPPPVEPVNPGFTPVWGTPNPTPSADPDAPLKTEQRTLGKYVGIGVGAAVLGLACALALTALVRKRRMKNDGAIPTPRTSNAAARHPHPFAKRNPYLYAYAGEVV</sequence>
<name>A0A0L0H322_SPIPD</name>
<dbReference type="Gene3D" id="2.60.40.1180">
    <property type="entry name" value="Golgi alpha-mannosidase II"/>
    <property type="match status" value="1"/>
</dbReference>
<reference evidence="2 3" key="1">
    <citation type="submission" date="2009-08" db="EMBL/GenBank/DDBJ databases">
        <title>The Genome Sequence of Spizellomyces punctatus strain DAOM BR117.</title>
        <authorList>
            <consortium name="The Broad Institute Genome Sequencing Platform"/>
            <person name="Russ C."/>
            <person name="Cuomo C."/>
            <person name="Shea T."/>
            <person name="Young S.K."/>
            <person name="Zeng Q."/>
            <person name="Koehrsen M."/>
            <person name="Haas B."/>
            <person name="Borodovsky M."/>
            <person name="Guigo R."/>
            <person name="Alvarado L."/>
            <person name="Berlin A."/>
            <person name="Bochicchio J."/>
            <person name="Borenstein D."/>
            <person name="Chapman S."/>
            <person name="Chen Z."/>
            <person name="Engels R."/>
            <person name="Freedman E."/>
            <person name="Gellesch M."/>
            <person name="Goldberg J."/>
            <person name="Griggs A."/>
            <person name="Gujja S."/>
            <person name="Heiman D."/>
            <person name="Hepburn T."/>
            <person name="Howarth C."/>
            <person name="Jen D."/>
            <person name="Larson L."/>
            <person name="Lewis B."/>
            <person name="Mehta T."/>
            <person name="Park D."/>
            <person name="Pearson M."/>
            <person name="Roberts A."/>
            <person name="Saif S."/>
            <person name="Shenoy N."/>
            <person name="Sisk P."/>
            <person name="Stolte C."/>
            <person name="Sykes S."/>
            <person name="Thomson T."/>
            <person name="Walk T."/>
            <person name="White J."/>
            <person name="Yandava C."/>
            <person name="Burger G."/>
            <person name="Gray M.W."/>
            <person name="Holland P.W.H."/>
            <person name="King N."/>
            <person name="Lang F.B.F."/>
            <person name="Roger A.J."/>
            <person name="Ruiz-Trillo I."/>
            <person name="Lander E."/>
            <person name="Nusbaum C."/>
        </authorList>
    </citation>
    <scope>NUCLEOTIDE SEQUENCE [LARGE SCALE GENOMIC DNA]</scope>
    <source>
        <strain evidence="2 3">DAOM BR117</strain>
    </source>
</reference>
<dbReference type="Proteomes" id="UP000053201">
    <property type="component" value="Unassembled WGS sequence"/>
</dbReference>
<dbReference type="EMBL" id="KQ257474">
    <property type="protein sequence ID" value="KNC95860.1"/>
    <property type="molecule type" value="Genomic_DNA"/>
</dbReference>
<proteinExistence type="predicted"/>
<dbReference type="RefSeq" id="XP_016603900.1">
    <property type="nucleotide sequence ID" value="XM_016756880.1"/>
</dbReference>
<dbReference type="SUPFAM" id="SSF51445">
    <property type="entry name" value="(Trans)glycosidases"/>
    <property type="match status" value="1"/>
</dbReference>
<dbReference type="PANTHER" id="PTHR36183">
    <property type="entry name" value="BETA-GLUCURONIDASE"/>
    <property type="match status" value="1"/>
</dbReference>
<keyword evidence="1" id="KW-1133">Transmembrane helix</keyword>
<accession>A0A0L0H322</accession>
<dbReference type="VEuPathDB" id="FungiDB:SPPG_08725"/>
<dbReference type="InParanoid" id="A0A0L0H322"/>
<dbReference type="OMA" id="GTTWNGI"/>
<dbReference type="eggNOG" id="ENOG502S7XI">
    <property type="taxonomic scope" value="Eukaryota"/>
</dbReference>
<keyword evidence="1" id="KW-0472">Membrane</keyword>
<keyword evidence="3" id="KW-1185">Reference proteome</keyword>
<gene>
    <name evidence="2" type="ORF">SPPG_08725</name>
</gene>
<dbReference type="Gene3D" id="3.20.20.80">
    <property type="entry name" value="Glycosidases"/>
    <property type="match status" value="1"/>
</dbReference>
<evidence type="ECO:0000256" key="1">
    <source>
        <dbReference type="SAM" id="Phobius"/>
    </source>
</evidence>
<protein>
    <recommendedName>
        <fullName evidence="4">Beta-glucuronidase C-terminal domain-containing protein</fullName>
    </recommendedName>
</protein>
<dbReference type="InterPro" id="IPR052974">
    <property type="entry name" value="GH79_Enzymes"/>
</dbReference>
<dbReference type="AlphaFoldDB" id="A0A0L0H322"/>
<organism evidence="2 3">
    <name type="scientific">Spizellomyces punctatus (strain DAOM BR117)</name>
    <dbReference type="NCBI Taxonomy" id="645134"/>
    <lineage>
        <taxon>Eukaryota</taxon>
        <taxon>Fungi</taxon>
        <taxon>Fungi incertae sedis</taxon>
        <taxon>Chytridiomycota</taxon>
        <taxon>Chytridiomycota incertae sedis</taxon>
        <taxon>Chytridiomycetes</taxon>
        <taxon>Spizellomycetales</taxon>
        <taxon>Spizellomycetaceae</taxon>
        <taxon>Spizellomyces</taxon>
    </lineage>
</organism>
<evidence type="ECO:0008006" key="4">
    <source>
        <dbReference type="Google" id="ProtNLM"/>
    </source>
</evidence>
<dbReference type="OrthoDB" id="2796951at2759"/>
<dbReference type="PANTHER" id="PTHR36183:SF2">
    <property type="entry name" value="BETA-GLUCURONIDASE C-TERMINAL DOMAIN-CONTAINING PROTEIN"/>
    <property type="match status" value="1"/>
</dbReference>
<dbReference type="GeneID" id="27691868"/>
<dbReference type="InterPro" id="IPR017853">
    <property type="entry name" value="GH"/>
</dbReference>
<evidence type="ECO:0000313" key="2">
    <source>
        <dbReference type="EMBL" id="KNC95860.1"/>
    </source>
</evidence>